<accession>A0A5E4NQY4</accession>
<dbReference type="AlphaFoldDB" id="A0A5E4NQY4"/>
<protein>
    <submittedName>
        <fullName evidence="3">Outer membrane protein/outer membrane enzyme PagP, beta-barrel,Surface antigen msp4</fullName>
    </submittedName>
</protein>
<feature type="chain" id="PRO_5023010619" evidence="1">
    <location>
        <begin position="25"/>
        <end position="272"/>
    </location>
</feature>
<evidence type="ECO:0000256" key="1">
    <source>
        <dbReference type="SAM" id="SignalP"/>
    </source>
</evidence>
<name>A0A5E4NQY4_9HEMI</name>
<dbReference type="Proteomes" id="UP000325440">
    <property type="component" value="Unassembled WGS sequence"/>
</dbReference>
<proteinExistence type="predicted"/>
<organism evidence="3 4">
    <name type="scientific">Cinara cedri</name>
    <dbReference type="NCBI Taxonomy" id="506608"/>
    <lineage>
        <taxon>Eukaryota</taxon>
        <taxon>Metazoa</taxon>
        <taxon>Ecdysozoa</taxon>
        <taxon>Arthropoda</taxon>
        <taxon>Hexapoda</taxon>
        <taxon>Insecta</taxon>
        <taxon>Pterygota</taxon>
        <taxon>Neoptera</taxon>
        <taxon>Paraneoptera</taxon>
        <taxon>Hemiptera</taxon>
        <taxon>Sternorrhyncha</taxon>
        <taxon>Aphidomorpha</taxon>
        <taxon>Aphidoidea</taxon>
        <taxon>Aphididae</taxon>
        <taxon>Lachninae</taxon>
        <taxon>Cinara</taxon>
    </lineage>
</organism>
<sequence>MIKALSISVTALTLLLSQQSLAEGFYIGGKYHGQFLNNTGSLEVTSSSGKDITAANINDRIGANTEGQSISDYKPNYNPPFSASVVLGGVKQLEQHECRFELEGMHSQVKVDNIGLINGPITVMYNMKDKDNKDAAYSMIANHDQIENSSVMVNAYHHWKNDQFSFSPYVGAGIGGTRIKMFEKTSIRPAYQLKAGLNYQVNKDTDIYVGYRHFGVIGGNFDEFETSKVKIGTKNDPNAVNFEKDNSVTTNLKSSFFGTHGVEVGMTVRFAS</sequence>
<dbReference type="EMBL" id="CABPRJ010002451">
    <property type="protein sequence ID" value="VVC46237.1"/>
    <property type="molecule type" value="Genomic_DNA"/>
</dbReference>
<evidence type="ECO:0000259" key="2">
    <source>
        <dbReference type="Pfam" id="PF01617"/>
    </source>
</evidence>
<dbReference type="InterPro" id="IPR011250">
    <property type="entry name" value="OMP/PagP_B-barrel"/>
</dbReference>
<evidence type="ECO:0000313" key="4">
    <source>
        <dbReference type="Proteomes" id="UP000325440"/>
    </source>
</evidence>
<gene>
    <name evidence="3" type="ORF">CINCED_3A001015</name>
</gene>
<dbReference type="Pfam" id="PF01617">
    <property type="entry name" value="Surface_Ag_2"/>
    <property type="match status" value="1"/>
</dbReference>
<feature type="signal peptide" evidence="1">
    <location>
        <begin position="1"/>
        <end position="24"/>
    </location>
</feature>
<feature type="domain" description="Msp4/OMP-like" evidence="2">
    <location>
        <begin position="22"/>
        <end position="268"/>
    </location>
</feature>
<dbReference type="SUPFAM" id="SSF56925">
    <property type="entry name" value="OMPA-like"/>
    <property type="match status" value="1"/>
</dbReference>
<dbReference type="InterPro" id="IPR002566">
    <property type="entry name" value="Msp4_OMP-like"/>
</dbReference>
<evidence type="ECO:0000313" key="3">
    <source>
        <dbReference type="EMBL" id="VVC46237.1"/>
    </source>
</evidence>
<dbReference type="Gene3D" id="2.40.160.20">
    <property type="match status" value="1"/>
</dbReference>
<reference evidence="3 4" key="1">
    <citation type="submission" date="2019-08" db="EMBL/GenBank/DDBJ databases">
        <authorList>
            <person name="Alioto T."/>
            <person name="Alioto T."/>
            <person name="Gomez Garrido J."/>
        </authorList>
    </citation>
    <scope>NUCLEOTIDE SEQUENCE [LARGE SCALE GENOMIC DNA]</scope>
</reference>
<keyword evidence="4" id="KW-1185">Reference proteome</keyword>
<keyword evidence="1" id="KW-0732">Signal</keyword>
<dbReference type="OrthoDB" id="6439625at2759"/>